<evidence type="ECO:0000256" key="1">
    <source>
        <dbReference type="SAM" id="MobiDB-lite"/>
    </source>
</evidence>
<feature type="domain" description="5'-3' DNA helicase ZGRF1-like N-terminal" evidence="2">
    <location>
        <begin position="26"/>
        <end position="98"/>
    </location>
</feature>
<feature type="compositionally biased region" description="Acidic residues" evidence="1">
    <location>
        <begin position="272"/>
        <end position="282"/>
    </location>
</feature>
<evidence type="ECO:0000259" key="2">
    <source>
        <dbReference type="Pfam" id="PF10382"/>
    </source>
</evidence>
<feature type="compositionally biased region" description="Polar residues" evidence="1">
    <location>
        <begin position="123"/>
        <end position="132"/>
    </location>
</feature>
<evidence type="ECO:0000313" key="3">
    <source>
        <dbReference type="EMBL" id="SPQ19794.1"/>
    </source>
</evidence>
<dbReference type="PANTHER" id="PTHR28535">
    <property type="entry name" value="ZINC FINGER GRF-TYPE CONTAINING 1"/>
    <property type="match status" value="1"/>
</dbReference>
<dbReference type="Proteomes" id="UP000289323">
    <property type="component" value="Unassembled WGS sequence"/>
</dbReference>
<organism evidence="3 4">
    <name type="scientific">Thermothielavioides terrestris</name>
    <dbReference type="NCBI Taxonomy" id="2587410"/>
    <lineage>
        <taxon>Eukaryota</taxon>
        <taxon>Fungi</taxon>
        <taxon>Dikarya</taxon>
        <taxon>Ascomycota</taxon>
        <taxon>Pezizomycotina</taxon>
        <taxon>Sordariomycetes</taxon>
        <taxon>Sordariomycetidae</taxon>
        <taxon>Sordariales</taxon>
        <taxon>Chaetomiaceae</taxon>
        <taxon>Thermothielavioides</taxon>
    </lineage>
</organism>
<dbReference type="InterPro" id="IPR018838">
    <property type="entry name" value="ZGRF1-like_N"/>
</dbReference>
<feature type="region of interest" description="Disordered" evidence="1">
    <location>
        <begin position="112"/>
        <end position="305"/>
    </location>
</feature>
<reference evidence="3 4" key="1">
    <citation type="submission" date="2018-04" db="EMBL/GenBank/DDBJ databases">
        <authorList>
            <person name="Huttner S."/>
            <person name="Dainat J."/>
        </authorList>
    </citation>
    <scope>NUCLEOTIDE SEQUENCE [LARGE SCALE GENOMIC DNA]</scope>
</reference>
<evidence type="ECO:0000313" key="4">
    <source>
        <dbReference type="Proteomes" id="UP000289323"/>
    </source>
</evidence>
<proteinExistence type="predicted"/>
<gene>
    <name evidence="3" type="ORF">TT172_LOCUS2213</name>
</gene>
<feature type="region of interest" description="Disordered" evidence="1">
    <location>
        <begin position="1"/>
        <end position="20"/>
    </location>
</feature>
<sequence>MLSTVSSRPVPAGATSASSGRCSAPVLEFVCLFTHDLRRKQKRWEDGRLKYHTFNKRVMVYDERGNFVGDMHWQRESEFGEGEEFQLERGGAIVQAIETVLRLKPRQKRGLLLLSEKRKKNQQLKGRSSPSREQIHATDRPATPVHDKAAELHTQVGHKTANHTSIVSRGDSTAPSFADLGEAPAPGDSVPDAEDEPRDQSIPPQREKRKQKAKRSAKLQERARETASPDMQGDSSDDGHTVNTRKSARQGQKTRRPSDQVSSHPKTVQAADSEESENEELPQAEVGPHLAPLSRRRAFGIPISR</sequence>
<feature type="compositionally biased region" description="Basic and acidic residues" evidence="1">
    <location>
        <begin position="133"/>
        <end position="151"/>
    </location>
</feature>
<dbReference type="Pfam" id="PF10382">
    <property type="entry name" value="ZGRF1-like_N"/>
    <property type="match status" value="1"/>
</dbReference>
<feature type="compositionally biased region" description="Basic residues" evidence="1">
    <location>
        <begin position="246"/>
        <end position="255"/>
    </location>
</feature>
<dbReference type="PANTHER" id="PTHR28535:SF1">
    <property type="entry name" value="PROTEIN ZGRF1"/>
    <property type="match status" value="1"/>
</dbReference>
<name>A0A446BBC1_9PEZI</name>
<dbReference type="GO" id="GO:0005634">
    <property type="term" value="C:nucleus"/>
    <property type="evidence" value="ECO:0007669"/>
    <property type="project" value="TreeGrafter"/>
</dbReference>
<dbReference type="InterPro" id="IPR052800">
    <property type="entry name" value="DNA_Repair_Helicase_ZGRF1"/>
</dbReference>
<feature type="compositionally biased region" description="Polar residues" evidence="1">
    <location>
        <begin position="162"/>
        <end position="175"/>
    </location>
</feature>
<feature type="compositionally biased region" description="Basic and acidic residues" evidence="1">
    <location>
        <begin position="218"/>
        <end position="227"/>
    </location>
</feature>
<dbReference type="EMBL" id="OUUZ01000001">
    <property type="protein sequence ID" value="SPQ19794.1"/>
    <property type="molecule type" value="Genomic_DNA"/>
</dbReference>
<feature type="compositionally biased region" description="Basic residues" evidence="1">
    <location>
        <begin position="207"/>
        <end position="217"/>
    </location>
</feature>
<accession>A0A446BBC1</accession>
<protein>
    <submittedName>
        <fullName evidence="3">3a64c354-4cae-449d-8ad4-99325f8fd276</fullName>
    </submittedName>
</protein>
<dbReference type="GO" id="GO:0035861">
    <property type="term" value="C:site of double-strand break"/>
    <property type="evidence" value="ECO:0007669"/>
    <property type="project" value="TreeGrafter"/>
</dbReference>
<dbReference type="AlphaFoldDB" id="A0A446BBC1"/>
<dbReference type="GO" id="GO:0006302">
    <property type="term" value="P:double-strand break repair"/>
    <property type="evidence" value="ECO:0007669"/>
    <property type="project" value="TreeGrafter"/>
</dbReference>